<gene>
    <name evidence="8" type="ORF">X975_00127</name>
</gene>
<dbReference type="AlphaFoldDB" id="A0A087TUE4"/>
<dbReference type="GO" id="GO:0016020">
    <property type="term" value="C:membrane"/>
    <property type="evidence" value="ECO:0007669"/>
    <property type="project" value="UniProtKB-SubCell"/>
</dbReference>
<evidence type="ECO:0000256" key="7">
    <source>
        <dbReference type="SAM" id="Phobius"/>
    </source>
</evidence>
<feature type="transmembrane region" description="Helical" evidence="7">
    <location>
        <begin position="74"/>
        <end position="99"/>
    </location>
</feature>
<evidence type="ECO:0000256" key="3">
    <source>
        <dbReference type="ARBA" id="ARBA00022692"/>
    </source>
</evidence>
<name>A0A087TUE4_STEMI</name>
<protein>
    <submittedName>
        <fullName evidence="8">Tetraspanin-31</fullName>
    </submittedName>
</protein>
<dbReference type="Proteomes" id="UP000054359">
    <property type="component" value="Unassembled WGS sequence"/>
</dbReference>
<dbReference type="PRINTS" id="PR00259">
    <property type="entry name" value="TMFOUR"/>
</dbReference>
<evidence type="ECO:0000256" key="2">
    <source>
        <dbReference type="ARBA" id="ARBA00006840"/>
    </source>
</evidence>
<comment type="subcellular location">
    <subcellularLocation>
        <location evidence="1">Membrane</location>
        <topology evidence="1">Multi-pass membrane protein</topology>
    </subcellularLocation>
</comment>
<feature type="transmembrane region" description="Helical" evidence="7">
    <location>
        <begin position="41"/>
        <end position="67"/>
    </location>
</feature>
<feature type="transmembrane region" description="Helical" evidence="7">
    <location>
        <begin position="181"/>
        <end position="201"/>
    </location>
</feature>
<dbReference type="EMBL" id="KK116783">
    <property type="protein sequence ID" value="KFM68733.1"/>
    <property type="molecule type" value="Genomic_DNA"/>
</dbReference>
<evidence type="ECO:0000256" key="6">
    <source>
        <dbReference type="PIRSR" id="PIRSR002419-1"/>
    </source>
</evidence>
<feature type="non-terminal residue" evidence="8">
    <location>
        <position position="217"/>
    </location>
</feature>
<reference evidence="8 9" key="1">
    <citation type="submission" date="2013-11" db="EMBL/GenBank/DDBJ databases">
        <title>Genome sequencing of Stegodyphus mimosarum.</title>
        <authorList>
            <person name="Bechsgaard J."/>
        </authorList>
    </citation>
    <scope>NUCLEOTIDE SEQUENCE [LARGE SCALE GENOMIC DNA]</scope>
</reference>
<comment type="similarity">
    <text evidence="2">Belongs to the tetraspanin (TM4SF) family.</text>
</comment>
<dbReference type="PIRSF" id="PIRSF002419">
    <property type="entry name" value="Tetraspanin"/>
    <property type="match status" value="1"/>
</dbReference>
<dbReference type="OMA" id="TKQCLCA"/>
<evidence type="ECO:0000313" key="9">
    <source>
        <dbReference type="Proteomes" id="UP000054359"/>
    </source>
</evidence>
<sequence>MCGGFTCSKNALTALNLLYVIVSFILIGVAAYGIVASFVTSLAIVGGIIACGAFLFLLSLMGLIGAIRHNQVLLFFYMIILFMLFVAQFGIACACLAFNEEQQHKLASEGWRQASMELRKETQVYFNCCGFENATLPDDDPMKQASCSEVPFCQEHPQMCEQSEQTCWKKLQSVINNALKISGGIGLFFSFTEFIGVWLTVRYRNQKDPRSNPHAFL</sequence>
<keyword evidence="5 7" id="KW-0472">Membrane</keyword>
<dbReference type="OrthoDB" id="5845060at2759"/>
<dbReference type="STRING" id="407821.A0A087TUE4"/>
<evidence type="ECO:0000313" key="8">
    <source>
        <dbReference type="EMBL" id="KFM68733.1"/>
    </source>
</evidence>
<evidence type="ECO:0000256" key="1">
    <source>
        <dbReference type="ARBA" id="ARBA00004141"/>
    </source>
</evidence>
<dbReference type="InterPro" id="IPR018499">
    <property type="entry name" value="Tetraspanin/Peripherin"/>
</dbReference>
<accession>A0A087TUE4</accession>
<dbReference type="PANTHER" id="PTHR19282:SF452">
    <property type="entry name" value="LD03691P"/>
    <property type="match status" value="1"/>
</dbReference>
<feature type="disulfide bond" evidence="6">
    <location>
        <begin position="129"/>
        <end position="147"/>
    </location>
</feature>
<dbReference type="PANTHER" id="PTHR19282">
    <property type="entry name" value="TETRASPANIN"/>
    <property type="match status" value="1"/>
</dbReference>
<keyword evidence="3 7" id="KW-0812">Transmembrane</keyword>
<feature type="transmembrane region" description="Helical" evidence="7">
    <location>
        <begin position="12"/>
        <end position="35"/>
    </location>
</feature>
<evidence type="ECO:0000256" key="4">
    <source>
        <dbReference type="ARBA" id="ARBA00022989"/>
    </source>
</evidence>
<evidence type="ECO:0000256" key="5">
    <source>
        <dbReference type="ARBA" id="ARBA00023136"/>
    </source>
</evidence>
<keyword evidence="9" id="KW-1185">Reference proteome</keyword>
<proteinExistence type="inferred from homology"/>
<keyword evidence="6" id="KW-1015">Disulfide bond</keyword>
<dbReference type="InterPro" id="IPR000301">
    <property type="entry name" value="Tetraspanin_animals"/>
</dbReference>
<dbReference type="Pfam" id="PF00335">
    <property type="entry name" value="Tetraspanin"/>
    <property type="match status" value="1"/>
</dbReference>
<keyword evidence="4 7" id="KW-1133">Transmembrane helix</keyword>
<organism evidence="8 9">
    <name type="scientific">Stegodyphus mimosarum</name>
    <name type="common">African social velvet spider</name>
    <dbReference type="NCBI Taxonomy" id="407821"/>
    <lineage>
        <taxon>Eukaryota</taxon>
        <taxon>Metazoa</taxon>
        <taxon>Ecdysozoa</taxon>
        <taxon>Arthropoda</taxon>
        <taxon>Chelicerata</taxon>
        <taxon>Arachnida</taxon>
        <taxon>Araneae</taxon>
        <taxon>Araneomorphae</taxon>
        <taxon>Entelegynae</taxon>
        <taxon>Eresoidea</taxon>
        <taxon>Eresidae</taxon>
        <taxon>Stegodyphus</taxon>
    </lineage>
</organism>